<sequence>MIDLKGKNAIITGASRGIGKAIATALAKEGVNLMLVSRSLKDLKKVKEDLQQYAIKIHLINEDLIHSDAPEKIIKAGAENLGALDILINNAGLAMSKKLVDTSIEEWEAHMAVNARAPFLLSTAAIPYLKKSSTAVIINIASVVGSKGYVNQGAYTASKHALMGMTKVLAQEVYAEGIRVHAISPGGVATDMLTAVKPELDTEGLISPEEIADIVVFLIKYRGNAVIDEIALHRATKPPWQ</sequence>
<reference evidence="5 6" key="1">
    <citation type="submission" date="2016-10" db="EMBL/GenBank/DDBJ databases">
        <authorList>
            <person name="de Groot N.N."/>
        </authorList>
    </citation>
    <scope>NUCLEOTIDE SEQUENCE [LARGE SCALE GENOMIC DNA]</scope>
    <source>
        <strain evidence="5 6">DSM 18979</strain>
    </source>
</reference>
<evidence type="ECO:0000256" key="1">
    <source>
        <dbReference type="ARBA" id="ARBA00006484"/>
    </source>
</evidence>
<dbReference type="GO" id="GO:0016491">
    <property type="term" value="F:oxidoreductase activity"/>
    <property type="evidence" value="ECO:0007669"/>
    <property type="project" value="UniProtKB-KW"/>
</dbReference>
<name>A0A1I0CXS6_9FIRM</name>
<dbReference type="EMBL" id="FOHU01000006">
    <property type="protein sequence ID" value="SET24656.1"/>
    <property type="molecule type" value="Genomic_DNA"/>
</dbReference>
<evidence type="ECO:0000256" key="3">
    <source>
        <dbReference type="ARBA" id="ARBA00023221"/>
    </source>
</evidence>
<evidence type="ECO:0000313" key="6">
    <source>
        <dbReference type="Proteomes" id="UP000199568"/>
    </source>
</evidence>
<accession>A0A1I0CXS6</accession>
<dbReference type="InterPro" id="IPR020904">
    <property type="entry name" value="Sc_DH/Rdtase_CS"/>
</dbReference>
<dbReference type="STRING" id="426128.SAMN05660297_01821"/>
<dbReference type="PANTHER" id="PTHR42879:SF2">
    <property type="entry name" value="3-OXOACYL-[ACYL-CARRIER-PROTEIN] REDUCTASE FABG"/>
    <property type="match status" value="1"/>
</dbReference>
<dbReference type="InterPro" id="IPR050259">
    <property type="entry name" value="SDR"/>
</dbReference>
<dbReference type="PRINTS" id="PR00080">
    <property type="entry name" value="SDRFAMILY"/>
</dbReference>
<keyword evidence="3" id="KW-0443">Lipid metabolism</keyword>
<dbReference type="PROSITE" id="PS00061">
    <property type="entry name" value="ADH_SHORT"/>
    <property type="match status" value="1"/>
</dbReference>
<dbReference type="FunFam" id="3.40.50.720:FF:000084">
    <property type="entry name" value="Short-chain dehydrogenase reductase"/>
    <property type="match status" value="1"/>
</dbReference>
<organism evidence="5 6">
    <name type="scientific">Natronincola peptidivorans</name>
    <dbReference type="NCBI Taxonomy" id="426128"/>
    <lineage>
        <taxon>Bacteria</taxon>
        <taxon>Bacillati</taxon>
        <taxon>Bacillota</taxon>
        <taxon>Clostridia</taxon>
        <taxon>Peptostreptococcales</taxon>
        <taxon>Natronincolaceae</taxon>
        <taxon>Natronincola</taxon>
    </lineage>
</organism>
<dbReference type="OrthoDB" id="9808814at2"/>
<dbReference type="AlphaFoldDB" id="A0A1I0CXS6"/>
<dbReference type="Gene3D" id="3.40.50.720">
    <property type="entry name" value="NAD(P)-binding Rossmann-like Domain"/>
    <property type="match status" value="1"/>
</dbReference>
<keyword evidence="6" id="KW-1185">Reference proteome</keyword>
<keyword evidence="3" id="KW-0753">Steroid metabolism</keyword>
<evidence type="ECO:0000256" key="2">
    <source>
        <dbReference type="ARBA" id="ARBA00023002"/>
    </source>
</evidence>
<dbReference type="PRINTS" id="PR00081">
    <property type="entry name" value="GDHRDH"/>
</dbReference>
<dbReference type="RefSeq" id="WP_090442593.1">
    <property type="nucleotide sequence ID" value="NZ_FOHU01000006.1"/>
</dbReference>
<dbReference type="SUPFAM" id="SSF51735">
    <property type="entry name" value="NAD(P)-binding Rossmann-fold domains"/>
    <property type="match status" value="1"/>
</dbReference>
<evidence type="ECO:0000313" key="5">
    <source>
        <dbReference type="EMBL" id="SET24656.1"/>
    </source>
</evidence>
<evidence type="ECO:0000256" key="4">
    <source>
        <dbReference type="RuleBase" id="RU000363"/>
    </source>
</evidence>
<dbReference type="CDD" id="cd05233">
    <property type="entry name" value="SDR_c"/>
    <property type="match status" value="1"/>
</dbReference>
<proteinExistence type="inferred from homology"/>
<dbReference type="PANTHER" id="PTHR42879">
    <property type="entry name" value="3-OXOACYL-(ACYL-CARRIER-PROTEIN) REDUCTASE"/>
    <property type="match status" value="1"/>
</dbReference>
<keyword evidence="2" id="KW-0560">Oxidoreductase</keyword>
<dbReference type="Proteomes" id="UP000199568">
    <property type="component" value="Unassembled WGS sequence"/>
</dbReference>
<dbReference type="GO" id="GO:0008206">
    <property type="term" value="P:bile acid metabolic process"/>
    <property type="evidence" value="ECO:0007669"/>
    <property type="project" value="UniProtKB-ARBA"/>
</dbReference>
<gene>
    <name evidence="5" type="ORF">SAMN05660297_01821</name>
</gene>
<dbReference type="InterPro" id="IPR036291">
    <property type="entry name" value="NAD(P)-bd_dom_sf"/>
</dbReference>
<dbReference type="InterPro" id="IPR002347">
    <property type="entry name" value="SDR_fam"/>
</dbReference>
<comment type="similarity">
    <text evidence="1 4">Belongs to the short-chain dehydrogenases/reductases (SDR) family.</text>
</comment>
<protein>
    <submittedName>
        <fullName evidence="5">3-oxoacyl-[acyl-carrier protein] reductase</fullName>
    </submittedName>
</protein>
<dbReference type="Pfam" id="PF00106">
    <property type="entry name" value="adh_short"/>
    <property type="match status" value="1"/>
</dbReference>